<keyword evidence="1" id="KW-0472">Membrane</keyword>
<keyword evidence="1" id="KW-1133">Transmembrane helix</keyword>
<sequence>MQRLFLTFFGAGLSPKAPGTAGSLAGAVAAYGILMFLPASTLFLASICLFLFSIRVIDDYEAKTGVHDHGSIVIDEVAGVWLAISISGATAVQFVLSVLFFRVFDILKPSVIGRIDKNVKGGLGVMGDDMVAGLFAGLLSAICYEALVRFGLDYEWVKFELPFMK</sequence>
<dbReference type="PANTHER" id="PTHR36305">
    <property type="entry name" value="PHOSPHATIDYLGLYCEROPHOSPHATASE A"/>
    <property type="match status" value="1"/>
</dbReference>
<dbReference type="PIRSF" id="PIRSF006162">
    <property type="entry name" value="PgpA"/>
    <property type="match status" value="1"/>
</dbReference>
<feature type="transmembrane region" description="Helical" evidence="1">
    <location>
        <begin position="78"/>
        <end position="101"/>
    </location>
</feature>
<accession>A0A6G5QL90</accession>
<evidence type="ECO:0000256" key="1">
    <source>
        <dbReference type="SAM" id="Phobius"/>
    </source>
</evidence>
<dbReference type="AlphaFoldDB" id="A0A6G5QL90"/>
<gene>
    <name evidence="3" type="primary">pgpA</name>
    <name evidence="3" type="ORF">CRECT_0678</name>
</gene>
<feature type="transmembrane region" description="Helical" evidence="1">
    <location>
        <begin position="31"/>
        <end position="57"/>
    </location>
</feature>
<feature type="transmembrane region" description="Helical" evidence="1">
    <location>
        <begin position="130"/>
        <end position="148"/>
    </location>
</feature>
<evidence type="ECO:0000259" key="2">
    <source>
        <dbReference type="Pfam" id="PF04608"/>
    </source>
</evidence>
<proteinExistence type="predicted"/>
<dbReference type="UniPathway" id="UPA00084">
    <property type="reaction ID" value="UER00504"/>
</dbReference>
<dbReference type="InterPro" id="IPR036681">
    <property type="entry name" value="PgpA-like_sf"/>
</dbReference>
<dbReference type="InterPro" id="IPR007686">
    <property type="entry name" value="YutG/PgpA"/>
</dbReference>
<reference evidence="3 4" key="1">
    <citation type="submission" date="2016-07" db="EMBL/GenBank/DDBJ databases">
        <title>Comparative genomics of the Campylobacter concisus group.</title>
        <authorList>
            <person name="Miller W.G."/>
            <person name="Yee E."/>
            <person name="Chapman M.H."/>
            <person name="Huynh S."/>
            <person name="Bono J.L."/>
            <person name="On S.L.W."/>
            <person name="StLeger J."/>
            <person name="Foster G."/>
            <person name="Parker C.T."/>
        </authorList>
    </citation>
    <scope>NUCLEOTIDE SEQUENCE [LARGE SCALE GENOMIC DNA]</scope>
    <source>
        <strain evidence="3 4">ATCC 33238</strain>
    </source>
</reference>
<dbReference type="CDD" id="cd06971">
    <property type="entry name" value="PgpA"/>
    <property type="match status" value="1"/>
</dbReference>
<name>A0A6G5QL90_CAMRE</name>
<evidence type="ECO:0000313" key="3">
    <source>
        <dbReference type="EMBL" id="QCD46364.1"/>
    </source>
</evidence>
<keyword evidence="1" id="KW-0812">Transmembrane</keyword>
<dbReference type="EMBL" id="CP012543">
    <property type="protein sequence ID" value="QCD46364.1"/>
    <property type="molecule type" value="Genomic_DNA"/>
</dbReference>
<dbReference type="Gene3D" id="1.10.3760.10">
    <property type="entry name" value="PgpA-like"/>
    <property type="match status" value="1"/>
</dbReference>
<dbReference type="KEGG" id="crx:CRECT_0678"/>
<dbReference type="Proteomes" id="UP000502377">
    <property type="component" value="Chromosome"/>
</dbReference>
<organism evidence="3 4">
    <name type="scientific">Campylobacter rectus</name>
    <name type="common">Wolinella recta</name>
    <dbReference type="NCBI Taxonomy" id="203"/>
    <lineage>
        <taxon>Bacteria</taxon>
        <taxon>Pseudomonadati</taxon>
        <taxon>Campylobacterota</taxon>
        <taxon>Epsilonproteobacteria</taxon>
        <taxon>Campylobacterales</taxon>
        <taxon>Campylobacteraceae</taxon>
        <taxon>Campylobacter</taxon>
    </lineage>
</organism>
<dbReference type="GO" id="GO:0008962">
    <property type="term" value="F:phosphatidylglycerophosphatase activity"/>
    <property type="evidence" value="ECO:0007669"/>
    <property type="project" value="UniProtKB-EC"/>
</dbReference>
<dbReference type="GO" id="GO:0006655">
    <property type="term" value="P:phosphatidylglycerol biosynthetic process"/>
    <property type="evidence" value="ECO:0007669"/>
    <property type="project" value="UniProtKB-UniPathway"/>
</dbReference>
<keyword evidence="3" id="KW-0378">Hydrolase</keyword>
<dbReference type="RefSeq" id="WP_002944378.1">
    <property type="nucleotide sequence ID" value="NZ_CP012543.1"/>
</dbReference>
<dbReference type="PANTHER" id="PTHR36305:SF1">
    <property type="entry name" value="PHOSPHATIDYLGLYCEROPHOSPHATASE A"/>
    <property type="match status" value="1"/>
</dbReference>
<protein>
    <submittedName>
        <fullName evidence="3">Phosphatidylglycerophosphatase A</fullName>
        <ecNumber evidence="3">3.1.3.27</ecNumber>
    </submittedName>
</protein>
<feature type="domain" description="YutG/PgpA" evidence="2">
    <location>
        <begin position="5"/>
        <end position="142"/>
    </location>
</feature>
<dbReference type="InterPro" id="IPR026037">
    <property type="entry name" value="PgpA"/>
</dbReference>
<dbReference type="SUPFAM" id="SSF101307">
    <property type="entry name" value="YutG-like"/>
    <property type="match status" value="1"/>
</dbReference>
<evidence type="ECO:0000313" key="4">
    <source>
        <dbReference type="Proteomes" id="UP000502377"/>
    </source>
</evidence>
<dbReference type="Pfam" id="PF04608">
    <property type="entry name" value="PgpA"/>
    <property type="match status" value="1"/>
</dbReference>
<dbReference type="EC" id="3.1.3.27" evidence="3"/>